<dbReference type="RefSeq" id="WP_328015844.1">
    <property type="nucleotide sequence ID" value="NZ_JARTFS010000018.1"/>
</dbReference>
<keyword evidence="2" id="KW-1185">Reference proteome</keyword>
<dbReference type="Proteomes" id="UP001342826">
    <property type="component" value="Unassembled WGS sequence"/>
</dbReference>
<name>A0ABU6P363_9BACI</name>
<organism evidence="1 2">
    <name type="scientific">Metabacillus fastidiosus</name>
    <dbReference type="NCBI Taxonomy" id="1458"/>
    <lineage>
        <taxon>Bacteria</taxon>
        <taxon>Bacillati</taxon>
        <taxon>Bacillota</taxon>
        <taxon>Bacilli</taxon>
        <taxon>Bacillales</taxon>
        <taxon>Bacillaceae</taxon>
        <taxon>Metabacillus</taxon>
    </lineage>
</organism>
<proteinExistence type="predicted"/>
<dbReference type="EMBL" id="JARTFS010000018">
    <property type="protein sequence ID" value="MED4403726.1"/>
    <property type="molecule type" value="Genomic_DNA"/>
</dbReference>
<dbReference type="SUPFAM" id="SSF46785">
    <property type="entry name" value="Winged helix' DNA-binding domain"/>
    <property type="match status" value="1"/>
</dbReference>
<evidence type="ECO:0000313" key="1">
    <source>
        <dbReference type="EMBL" id="MED4403726.1"/>
    </source>
</evidence>
<dbReference type="InterPro" id="IPR036390">
    <property type="entry name" value="WH_DNA-bd_sf"/>
</dbReference>
<protein>
    <recommendedName>
        <fullName evidence="3">MarR family transcriptional regulator</fullName>
    </recommendedName>
</protein>
<dbReference type="InterPro" id="IPR036388">
    <property type="entry name" value="WH-like_DNA-bd_sf"/>
</dbReference>
<gene>
    <name evidence="1" type="ORF">P9271_20660</name>
</gene>
<evidence type="ECO:0000313" key="2">
    <source>
        <dbReference type="Proteomes" id="UP001342826"/>
    </source>
</evidence>
<sequence length="137" mass="16173">MLFPFMLPHFKPYLTILDILNSRKDVNGEIKISQKYIGELMGLSQTNVSKRVRDLLRCGAIEKISAGKYKIIKDDIYHTPYKTVEDVILLVKKQPEIFREYKKQAELLNVEINDIYQAWAYIDIDIKNFEYLNKLKD</sequence>
<comment type="caution">
    <text evidence="1">The sequence shown here is derived from an EMBL/GenBank/DDBJ whole genome shotgun (WGS) entry which is preliminary data.</text>
</comment>
<reference evidence="1 2" key="1">
    <citation type="submission" date="2023-03" db="EMBL/GenBank/DDBJ databases">
        <title>Bacillus Genome Sequencing.</title>
        <authorList>
            <person name="Dunlap C."/>
        </authorList>
    </citation>
    <scope>NUCLEOTIDE SEQUENCE [LARGE SCALE GENOMIC DNA]</scope>
    <source>
        <strain evidence="1 2">NRS-1717</strain>
    </source>
</reference>
<accession>A0ABU6P363</accession>
<evidence type="ECO:0008006" key="3">
    <source>
        <dbReference type="Google" id="ProtNLM"/>
    </source>
</evidence>
<dbReference type="Gene3D" id="1.10.10.10">
    <property type="entry name" value="Winged helix-like DNA-binding domain superfamily/Winged helix DNA-binding domain"/>
    <property type="match status" value="1"/>
</dbReference>